<keyword evidence="1" id="KW-0813">Transport</keyword>
<dbReference type="PANTHER" id="PTHR42711:SF1">
    <property type="entry name" value="ABC-TRANSPORT PROTEIN, ATP-BINDING COMPONENT"/>
    <property type="match status" value="1"/>
</dbReference>
<dbReference type="InterPro" id="IPR027417">
    <property type="entry name" value="P-loop_NTPase"/>
</dbReference>
<evidence type="ECO:0000256" key="2">
    <source>
        <dbReference type="ARBA" id="ARBA00022741"/>
    </source>
</evidence>
<dbReference type="InterPro" id="IPR017871">
    <property type="entry name" value="ABC_transporter-like_CS"/>
</dbReference>
<dbReference type="SMART" id="SM00382">
    <property type="entry name" value="AAA"/>
    <property type="match status" value="1"/>
</dbReference>
<dbReference type="InterPro" id="IPR003593">
    <property type="entry name" value="AAA+_ATPase"/>
</dbReference>
<dbReference type="GO" id="GO:0005524">
    <property type="term" value="F:ATP binding"/>
    <property type="evidence" value="ECO:0007669"/>
    <property type="project" value="UniProtKB-KW"/>
</dbReference>
<dbReference type="InterPro" id="IPR003439">
    <property type="entry name" value="ABC_transporter-like_ATP-bd"/>
</dbReference>
<evidence type="ECO:0000259" key="4">
    <source>
        <dbReference type="PROSITE" id="PS50893"/>
    </source>
</evidence>
<keyword evidence="3 5" id="KW-0067">ATP-binding</keyword>
<evidence type="ECO:0000313" key="6">
    <source>
        <dbReference type="Proteomes" id="UP000664277"/>
    </source>
</evidence>
<dbReference type="EMBL" id="JAFLCK010000016">
    <property type="protein sequence ID" value="MBN8661104.1"/>
    <property type="molecule type" value="Genomic_DNA"/>
</dbReference>
<sequence length="276" mass="30743">MSESGSKESLYFFRPSIKGALGDFMFAVQAEKLRKDFLVSSGLFRKSRLVRAVCDIDLNIKEGEAVAFIGPNGAGKSTTIKMLTGILKPSSGKARVLGLDPFRDRAKLVRQIGAVFGQRSQLWLHLPARASFDLLGEIYDLNKAEFKKQRDMLVDCFDLYAFFDTPVRKLSLGERMRAEIAASLLHKPRLLLLDEPTIGVDVVARMRLRELISKWHKEEGMTIFLTSHDTGDIESVASRLIMINHGRITVDDTIDGLRAAHGQADGLESTICKLFG</sequence>
<comment type="caution">
    <text evidence="5">The sequence shown here is derived from an EMBL/GenBank/DDBJ whole genome shotgun (WGS) entry which is preliminary data.</text>
</comment>
<feature type="domain" description="ABC transporter" evidence="4">
    <location>
        <begin position="38"/>
        <end position="270"/>
    </location>
</feature>
<accession>A0A8J7TLX8</accession>
<dbReference type="Proteomes" id="UP000664277">
    <property type="component" value="Unassembled WGS sequence"/>
</dbReference>
<dbReference type="Pfam" id="PF00005">
    <property type="entry name" value="ABC_tran"/>
    <property type="match status" value="1"/>
</dbReference>
<dbReference type="SUPFAM" id="SSF52540">
    <property type="entry name" value="P-loop containing nucleoside triphosphate hydrolases"/>
    <property type="match status" value="1"/>
</dbReference>
<proteinExistence type="predicted"/>
<protein>
    <submittedName>
        <fullName evidence="5">ATP-binding cassette domain-containing protein</fullName>
    </submittedName>
</protein>
<name>A0A8J7TLX8_9BACT</name>
<evidence type="ECO:0000313" key="5">
    <source>
        <dbReference type="EMBL" id="MBN8661104.1"/>
    </source>
</evidence>
<evidence type="ECO:0000256" key="3">
    <source>
        <dbReference type="ARBA" id="ARBA00022840"/>
    </source>
</evidence>
<reference evidence="5" key="1">
    <citation type="submission" date="2021-02" db="EMBL/GenBank/DDBJ databases">
        <title>Genome-Resolved Metagenomics of a Microbial Community Performing Photosynthetic Biological Nutrient Removal.</title>
        <authorList>
            <person name="Mcdaniel E.A."/>
        </authorList>
    </citation>
    <scope>NUCLEOTIDE SEQUENCE</scope>
    <source>
        <strain evidence="5">UWPOB_OBS1</strain>
    </source>
</reference>
<dbReference type="PROSITE" id="PS50893">
    <property type="entry name" value="ABC_TRANSPORTER_2"/>
    <property type="match status" value="1"/>
</dbReference>
<evidence type="ECO:0000256" key="1">
    <source>
        <dbReference type="ARBA" id="ARBA00022448"/>
    </source>
</evidence>
<dbReference type="AlphaFoldDB" id="A0A8J7TLX8"/>
<keyword evidence="2" id="KW-0547">Nucleotide-binding</keyword>
<gene>
    <name evidence="5" type="ORF">J0M35_12120</name>
</gene>
<dbReference type="GO" id="GO:0016887">
    <property type="term" value="F:ATP hydrolysis activity"/>
    <property type="evidence" value="ECO:0007669"/>
    <property type="project" value="InterPro"/>
</dbReference>
<dbReference type="InterPro" id="IPR050763">
    <property type="entry name" value="ABC_transporter_ATP-binding"/>
</dbReference>
<dbReference type="PANTHER" id="PTHR42711">
    <property type="entry name" value="ABC TRANSPORTER ATP-BINDING PROTEIN"/>
    <property type="match status" value="1"/>
</dbReference>
<dbReference type="Gene3D" id="3.40.50.300">
    <property type="entry name" value="P-loop containing nucleotide triphosphate hydrolases"/>
    <property type="match status" value="1"/>
</dbReference>
<organism evidence="5 6">
    <name type="scientific">Candidatus Obscuribacter phosphatis</name>
    <dbReference type="NCBI Taxonomy" id="1906157"/>
    <lineage>
        <taxon>Bacteria</taxon>
        <taxon>Bacillati</taxon>
        <taxon>Candidatus Melainabacteria</taxon>
        <taxon>Candidatus Obscuribacterales</taxon>
        <taxon>Candidatus Obscuribacteraceae</taxon>
        <taxon>Candidatus Obscuribacter</taxon>
    </lineage>
</organism>
<dbReference type="PROSITE" id="PS00211">
    <property type="entry name" value="ABC_TRANSPORTER_1"/>
    <property type="match status" value="1"/>
</dbReference>